<keyword evidence="3" id="KW-0479">Metal-binding</keyword>
<gene>
    <name evidence="9" type="ORF">SAMN04488128_102665</name>
</gene>
<dbReference type="EMBL" id="FUWZ01000002">
    <property type="protein sequence ID" value="SKA08633.1"/>
    <property type="molecule type" value="Genomic_DNA"/>
</dbReference>
<evidence type="ECO:0000313" key="10">
    <source>
        <dbReference type="Proteomes" id="UP000190367"/>
    </source>
</evidence>
<dbReference type="PANTHER" id="PTHR19136:SF81">
    <property type="entry name" value="MOLYBDENUM COFACTOR GUANYLYLTRANSFERASE"/>
    <property type="match status" value="1"/>
</dbReference>
<dbReference type="InterPro" id="IPR025877">
    <property type="entry name" value="MobA-like_NTP_Trfase"/>
</dbReference>
<dbReference type="Gene3D" id="3.90.550.10">
    <property type="entry name" value="Spore Coat Polysaccharide Biosynthesis Protein SpsA, Chain A"/>
    <property type="match status" value="1"/>
</dbReference>
<keyword evidence="4" id="KW-0547">Nucleotide-binding</keyword>
<feature type="domain" description="MobA-like NTP transferase" evidence="8">
    <location>
        <begin position="11"/>
        <end position="153"/>
    </location>
</feature>
<keyword evidence="5" id="KW-0460">Magnesium</keyword>
<evidence type="ECO:0000313" key="9">
    <source>
        <dbReference type="EMBL" id="SKA08633.1"/>
    </source>
</evidence>
<reference evidence="10" key="1">
    <citation type="submission" date="2017-02" db="EMBL/GenBank/DDBJ databases">
        <authorList>
            <person name="Varghese N."/>
            <person name="Submissions S."/>
        </authorList>
    </citation>
    <scope>NUCLEOTIDE SEQUENCE [LARGE SCALE GENOMIC DNA]</scope>
    <source>
        <strain evidence="10">DSM 22224</strain>
    </source>
</reference>
<evidence type="ECO:0000256" key="6">
    <source>
        <dbReference type="ARBA" id="ARBA00023134"/>
    </source>
</evidence>
<protein>
    <submittedName>
        <fullName evidence="9">Molybdenum cofactor guanylyltransferase</fullName>
    </submittedName>
</protein>
<dbReference type="InterPro" id="IPR013482">
    <property type="entry name" value="Molybde_CF_guanTrfase"/>
</dbReference>
<sequence>MTENNNAPLKGLVLCGGQSTRMQENKSRINYHGMPQWQYLANLLTSCGMETYLSCRTDQQPDFNGYPRLIPDSVPYGGPSAGLLSAHLLQPDAAWLVLACDLPLIGPKSLEILLQERDAQQSATAFISPVNDLPEPLIAIWEPAGLRALHQNVEAGKNCPRKTLLNTNIRLLHNPYAAEQYNANTPEEKAAAIQQVTDQSLRR</sequence>
<evidence type="ECO:0000256" key="7">
    <source>
        <dbReference type="ARBA" id="ARBA00023150"/>
    </source>
</evidence>
<dbReference type="OrthoDB" id="9788394at2"/>
<evidence type="ECO:0000256" key="1">
    <source>
        <dbReference type="ARBA" id="ARBA00022490"/>
    </source>
</evidence>
<evidence type="ECO:0000256" key="4">
    <source>
        <dbReference type="ARBA" id="ARBA00022741"/>
    </source>
</evidence>
<organism evidence="9 10">
    <name type="scientific">Chitinophaga eiseniae</name>
    <dbReference type="NCBI Taxonomy" id="634771"/>
    <lineage>
        <taxon>Bacteria</taxon>
        <taxon>Pseudomonadati</taxon>
        <taxon>Bacteroidota</taxon>
        <taxon>Chitinophagia</taxon>
        <taxon>Chitinophagales</taxon>
        <taxon>Chitinophagaceae</taxon>
        <taxon>Chitinophaga</taxon>
    </lineage>
</organism>
<dbReference type="STRING" id="634771.SAMN04488128_102665"/>
<dbReference type="CDD" id="cd02503">
    <property type="entry name" value="MobA"/>
    <property type="match status" value="1"/>
</dbReference>
<keyword evidence="9" id="KW-0548">Nucleotidyltransferase</keyword>
<dbReference type="GO" id="GO:0046872">
    <property type="term" value="F:metal ion binding"/>
    <property type="evidence" value="ECO:0007669"/>
    <property type="project" value="UniProtKB-KW"/>
</dbReference>
<dbReference type="GO" id="GO:0006777">
    <property type="term" value="P:Mo-molybdopterin cofactor biosynthetic process"/>
    <property type="evidence" value="ECO:0007669"/>
    <property type="project" value="UniProtKB-KW"/>
</dbReference>
<dbReference type="GO" id="GO:0016779">
    <property type="term" value="F:nucleotidyltransferase activity"/>
    <property type="evidence" value="ECO:0007669"/>
    <property type="project" value="UniProtKB-KW"/>
</dbReference>
<dbReference type="GO" id="GO:0005525">
    <property type="term" value="F:GTP binding"/>
    <property type="evidence" value="ECO:0007669"/>
    <property type="project" value="UniProtKB-KW"/>
</dbReference>
<keyword evidence="10" id="KW-1185">Reference proteome</keyword>
<evidence type="ECO:0000256" key="3">
    <source>
        <dbReference type="ARBA" id="ARBA00022723"/>
    </source>
</evidence>
<name>A0A1T4QY17_9BACT</name>
<evidence type="ECO:0000256" key="2">
    <source>
        <dbReference type="ARBA" id="ARBA00022679"/>
    </source>
</evidence>
<dbReference type="Pfam" id="PF12804">
    <property type="entry name" value="NTP_transf_3"/>
    <property type="match status" value="1"/>
</dbReference>
<keyword evidence="1" id="KW-0963">Cytoplasm</keyword>
<dbReference type="RefSeq" id="WP_078670305.1">
    <property type="nucleotide sequence ID" value="NZ_FUWZ01000002.1"/>
</dbReference>
<dbReference type="Proteomes" id="UP000190367">
    <property type="component" value="Unassembled WGS sequence"/>
</dbReference>
<keyword evidence="7" id="KW-0501">Molybdenum cofactor biosynthesis</keyword>
<accession>A0A1T4QY17</accession>
<proteinExistence type="predicted"/>
<dbReference type="InterPro" id="IPR029044">
    <property type="entry name" value="Nucleotide-diphossugar_trans"/>
</dbReference>
<dbReference type="AlphaFoldDB" id="A0A1T4QY17"/>
<dbReference type="PANTHER" id="PTHR19136">
    <property type="entry name" value="MOLYBDENUM COFACTOR GUANYLYLTRANSFERASE"/>
    <property type="match status" value="1"/>
</dbReference>
<keyword evidence="6" id="KW-0342">GTP-binding</keyword>
<evidence type="ECO:0000259" key="8">
    <source>
        <dbReference type="Pfam" id="PF12804"/>
    </source>
</evidence>
<keyword evidence="2 9" id="KW-0808">Transferase</keyword>
<evidence type="ECO:0000256" key="5">
    <source>
        <dbReference type="ARBA" id="ARBA00022842"/>
    </source>
</evidence>
<dbReference type="SUPFAM" id="SSF53448">
    <property type="entry name" value="Nucleotide-diphospho-sugar transferases"/>
    <property type="match status" value="1"/>
</dbReference>